<reference evidence="1 2" key="1">
    <citation type="submission" date="2018-06" db="EMBL/GenBank/DDBJ databases">
        <authorList>
            <consortium name="Pathogen Informatics"/>
            <person name="Doyle S."/>
        </authorList>
    </citation>
    <scope>NUCLEOTIDE SEQUENCE [LARGE SCALE GENOMIC DNA]</scope>
    <source>
        <strain evidence="1 2">NCTC12123</strain>
    </source>
</reference>
<protein>
    <submittedName>
        <fullName evidence="1">Uncharacterized protein</fullName>
    </submittedName>
</protein>
<sequence>MGFIFIKLTMLILFQIRQRQVFKQQVEILIFRNLEDKFVLTFTVLAGLSLTAS</sequence>
<proteinExistence type="predicted"/>
<name>A0A376F5J7_ENTAS</name>
<evidence type="ECO:0000313" key="2">
    <source>
        <dbReference type="Proteomes" id="UP000255163"/>
    </source>
</evidence>
<dbReference type="Proteomes" id="UP000255163">
    <property type="component" value="Unassembled WGS sequence"/>
</dbReference>
<evidence type="ECO:0000313" key="1">
    <source>
        <dbReference type="EMBL" id="STD19518.1"/>
    </source>
</evidence>
<accession>A0A376F5J7</accession>
<organism evidence="1 2">
    <name type="scientific">Enterobacter asburiae</name>
    <dbReference type="NCBI Taxonomy" id="61645"/>
    <lineage>
        <taxon>Bacteria</taxon>
        <taxon>Pseudomonadati</taxon>
        <taxon>Pseudomonadota</taxon>
        <taxon>Gammaproteobacteria</taxon>
        <taxon>Enterobacterales</taxon>
        <taxon>Enterobacteriaceae</taxon>
        <taxon>Enterobacter</taxon>
        <taxon>Enterobacter cloacae complex</taxon>
    </lineage>
</organism>
<dbReference type="EMBL" id="UFYI01000007">
    <property type="protein sequence ID" value="STD19518.1"/>
    <property type="molecule type" value="Genomic_DNA"/>
</dbReference>
<dbReference type="AlphaFoldDB" id="A0A376F5J7"/>
<gene>
    <name evidence="1" type="ORF">NCTC12123_01357</name>
</gene>